<accession>A0AA38LNK7</accession>
<dbReference type="Proteomes" id="UP000824469">
    <property type="component" value="Unassembled WGS sequence"/>
</dbReference>
<proteinExistence type="predicted"/>
<dbReference type="AlphaFoldDB" id="A0AA38LNK7"/>
<protein>
    <submittedName>
        <fullName evidence="2">Uncharacterized protein</fullName>
    </submittedName>
</protein>
<feature type="non-terminal residue" evidence="2">
    <location>
        <position position="106"/>
    </location>
</feature>
<name>A0AA38LNK7_TAXCH</name>
<feature type="region of interest" description="Disordered" evidence="1">
    <location>
        <begin position="45"/>
        <end position="64"/>
    </location>
</feature>
<comment type="caution">
    <text evidence="2">The sequence shown here is derived from an EMBL/GenBank/DDBJ whole genome shotgun (WGS) entry which is preliminary data.</text>
</comment>
<keyword evidence="3" id="KW-1185">Reference proteome</keyword>
<evidence type="ECO:0000256" key="1">
    <source>
        <dbReference type="SAM" id="MobiDB-lite"/>
    </source>
</evidence>
<organism evidence="2 3">
    <name type="scientific">Taxus chinensis</name>
    <name type="common">Chinese yew</name>
    <name type="synonym">Taxus wallichiana var. chinensis</name>
    <dbReference type="NCBI Taxonomy" id="29808"/>
    <lineage>
        <taxon>Eukaryota</taxon>
        <taxon>Viridiplantae</taxon>
        <taxon>Streptophyta</taxon>
        <taxon>Embryophyta</taxon>
        <taxon>Tracheophyta</taxon>
        <taxon>Spermatophyta</taxon>
        <taxon>Pinopsida</taxon>
        <taxon>Pinidae</taxon>
        <taxon>Conifers II</taxon>
        <taxon>Cupressales</taxon>
        <taxon>Taxaceae</taxon>
        <taxon>Taxus</taxon>
    </lineage>
</organism>
<dbReference type="EMBL" id="JAHRHJ020000001">
    <property type="protein sequence ID" value="KAH9331773.1"/>
    <property type="molecule type" value="Genomic_DNA"/>
</dbReference>
<evidence type="ECO:0000313" key="3">
    <source>
        <dbReference type="Proteomes" id="UP000824469"/>
    </source>
</evidence>
<sequence>LEGTLVGEPFTRSRRARGEADPTFDLLQRHNFSITPARFSVLSSADRSSGSVHPSRRKNLSQGAPTSLCSALLLSGTVLLARVLFLAFQMVVPWGNAMGPLALPHP</sequence>
<gene>
    <name evidence="2" type="ORF">KI387_003881</name>
</gene>
<reference evidence="2 3" key="1">
    <citation type="journal article" date="2021" name="Nat. Plants">
        <title>The Taxus genome provides insights into paclitaxel biosynthesis.</title>
        <authorList>
            <person name="Xiong X."/>
            <person name="Gou J."/>
            <person name="Liao Q."/>
            <person name="Li Y."/>
            <person name="Zhou Q."/>
            <person name="Bi G."/>
            <person name="Li C."/>
            <person name="Du R."/>
            <person name="Wang X."/>
            <person name="Sun T."/>
            <person name="Guo L."/>
            <person name="Liang H."/>
            <person name="Lu P."/>
            <person name="Wu Y."/>
            <person name="Zhang Z."/>
            <person name="Ro D.K."/>
            <person name="Shang Y."/>
            <person name="Huang S."/>
            <person name="Yan J."/>
        </authorList>
    </citation>
    <scope>NUCLEOTIDE SEQUENCE [LARGE SCALE GENOMIC DNA]</scope>
    <source>
        <strain evidence="2">Ta-2019</strain>
    </source>
</reference>
<feature type="non-terminal residue" evidence="2">
    <location>
        <position position="1"/>
    </location>
</feature>
<evidence type="ECO:0000313" key="2">
    <source>
        <dbReference type="EMBL" id="KAH9331773.1"/>
    </source>
</evidence>